<dbReference type="PANTHER" id="PTHR43626">
    <property type="entry name" value="ACYL-COA N-ACYLTRANSFERASE"/>
    <property type="match status" value="1"/>
</dbReference>
<evidence type="ECO:0000259" key="3">
    <source>
        <dbReference type="PROSITE" id="PS51186"/>
    </source>
</evidence>
<dbReference type="CDD" id="cd04301">
    <property type="entry name" value="NAT_SF"/>
    <property type="match status" value="1"/>
</dbReference>
<dbReference type="Gene3D" id="3.40.630.30">
    <property type="match status" value="1"/>
</dbReference>
<accession>A0A6N9NMF0</accession>
<reference evidence="4 5" key="1">
    <citation type="submission" date="2019-12" db="EMBL/GenBank/DDBJ databases">
        <authorList>
            <person name="Zhao J."/>
        </authorList>
    </citation>
    <scope>NUCLEOTIDE SEQUENCE [LARGE SCALE GENOMIC DNA]</scope>
    <source>
        <strain evidence="4 5">S-15</strain>
    </source>
</reference>
<organism evidence="4 5">
    <name type="scientific">Acidiluteibacter ferrifornacis</name>
    <dbReference type="NCBI Taxonomy" id="2692424"/>
    <lineage>
        <taxon>Bacteria</taxon>
        <taxon>Pseudomonadati</taxon>
        <taxon>Bacteroidota</taxon>
        <taxon>Flavobacteriia</taxon>
        <taxon>Flavobacteriales</taxon>
        <taxon>Cryomorphaceae</taxon>
        <taxon>Acidiluteibacter</taxon>
    </lineage>
</organism>
<evidence type="ECO:0000256" key="1">
    <source>
        <dbReference type="ARBA" id="ARBA00022679"/>
    </source>
</evidence>
<sequence length="139" mass="15953">MTIEINPNRDQIQWERISEIFLLINWGVRTPEDIKASFLTSSYICIVREKNEIIGFGRTVDDGKYYANLVDIAIHPDFQGQGIGKRIVDTITKQLVGYNFITLTATPGKAGFYEKIGWLNQKSAYLLPKDEKQIKEHCE</sequence>
<name>A0A6N9NMF0_9FLAO</name>
<dbReference type="PROSITE" id="PS51186">
    <property type="entry name" value="GNAT"/>
    <property type="match status" value="1"/>
</dbReference>
<evidence type="ECO:0000313" key="4">
    <source>
        <dbReference type="EMBL" id="NBG67062.1"/>
    </source>
</evidence>
<gene>
    <name evidence="4" type="ORF">GQN54_13115</name>
</gene>
<dbReference type="SUPFAM" id="SSF55729">
    <property type="entry name" value="Acyl-CoA N-acyltransferases (Nat)"/>
    <property type="match status" value="1"/>
</dbReference>
<evidence type="ECO:0000313" key="5">
    <source>
        <dbReference type="Proteomes" id="UP000470771"/>
    </source>
</evidence>
<comment type="caution">
    <text evidence="4">The sequence shown here is derived from an EMBL/GenBank/DDBJ whole genome shotgun (WGS) entry which is preliminary data.</text>
</comment>
<dbReference type="GO" id="GO:0005737">
    <property type="term" value="C:cytoplasm"/>
    <property type="evidence" value="ECO:0007669"/>
    <property type="project" value="TreeGrafter"/>
</dbReference>
<dbReference type="InterPro" id="IPR016181">
    <property type="entry name" value="Acyl_CoA_acyltransferase"/>
</dbReference>
<dbReference type="Proteomes" id="UP000470771">
    <property type="component" value="Unassembled WGS sequence"/>
</dbReference>
<keyword evidence="1 4" id="KW-0808">Transferase</keyword>
<dbReference type="GO" id="GO:0008080">
    <property type="term" value="F:N-acetyltransferase activity"/>
    <property type="evidence" value="ECO:0007669"/>
    <property type="project" value="InterPro"/>
</dbReference>
<dbReference type="RefSeq" id="WP_160634011.1">
    <property type="nucleotide sequence ID" value="NZ_WWNE01000012.1"/>
</dbReference>
<dbReference type="InterPro" id="IPR000182">
    <property type="entry name" value="GNAT_dom"/>
</dbReference>
<feature type="domain" description="N-acetyltransferase" evidence="3">
    <location>
        <begin position="3"/>
        <end position="139"/>
    </location>
</feature>
<dbReference type="Pfam" id="PF13508">
    <property type="entry name" value="Acetyltransf_7"/>
    <property type="match status" value="1"/>
</dbReference>
<dbReference type="EMBL" id="WWNE01000012">
    <property type="protein sequence ID" value="NBG67062.1"/>
    <property type="molecule type" value="Genomic_DNA"/>
</dbReference>
<dbReference type="InterPro" id="IPR045039">
    <property type="entry name" value="NSI-like"/>
</dbReference>
<protein>
    <submittedName>
        <fullName evidence="4">GNAT family N-acetyltransferase</fullName>
    </submittedName>
</protein>
<keyword evidence="2" id="KW-0012">Acyltransferase</keyword>
<evidence type="ECO:0000256" key="2">
    <source>
        <dbReference type="ARBA" id="ARBA00023315"/>
    </source>
</evidence>
<keyword evidence="5" id="KW-1185">Reference proteome</keyword>
<dbReference type="AlphaFoldDB" id="A0A6N9NMF0"/>
<dbReference type="PANTHER" id="PTHR43626:SF4">
    <property type="entry name" value="GCN5-RELATED N-ACETYLTRANSFERASE 2, CHLOROPLASTIC"/>
    <property type="match status" value="1"/>
</dbReference>
<proteinExistence type="predicted"/>